<dbReference type="GO" id="GO:0050515">
    <property type="term" value="F:4-(cytidine 5'-diphospho)-2-C-methyl-D-erythritol kinase activity"/>
    <property type="evidence" value="ECO:0007669"/>
    <property type="project" value="UniProtKB-EC"/>
</dbReference>
<comment type="function">
    <text evidence="10">Catalyzes the phosphorylation of the position 2 hydroxy group of 4-diphosphocytidyl-2C-methyl-D-erythritol.</text>
</comment>
<comment type="caution">
    <text evidence="13">The sequence shown here is derived from an EMBL/GenBank/DDBJ whole genome shotgun (WGS) entry which is preliminary data.</text>
</comment>
<keyword evidence="8 10" id="KW-0414">Isoprene biosynthesis</keyword>
<protein>
    <recommendedName>
        <fullName evidence="3 10">4-diphosphocytidyl-2-C-methyl-D-erythritol kinase</fullName>
        <shortName evidence="10">CMK</shortName>
        <ecNumber evidence="2 10">2.7.1.148</ecNumber>
    </recommendedName>
    <alternativeName>
        <fullName evidence="9 10">4-(cytidine-5'-diphospho)-2-C-methyl-D-erythritol kinase</fullName>
    </alternativeName>
</protein>
<dbReference type="RefSeq" id="WP_143872661.1">
    <property type="nucleotide sequence ID" value="NZ_CP041660.1"/>
</dbReference>
<dbReference type="InterPro" id="IPR014721">
    <property type="entry name" value="Ribsml_uS5_D2-typ_fold_subgr"/>
</dbReference>
<dbReference type="Pfam" id="PF00288">
    <property type="entry name" value="GHMP_kinases_N"/>
    <property type="match status" value="1"/>
</dbReference>
<evidence type="ECO:0000256" key="5">
    <source>
        <dbReference type="ARBA" id="ARBA00022741"/>
    </source>
</evidence>
<dbReference type="PANTHER" id="PTHR43527:SF2">
    <property type="entry name" value="4-DIPHOSPHOCYTIDYL-2-C-METHYL-D-ERYTHRITOL KINASE, CHLOROPLASTIC"/>
    <property type="match status" value="1"/>
</dbReference>
<evidence type="ECO:0000256" key="3">
    <source>
        <dbReference type="ARBA" id="ARBA00017473"/>
    </source>
</evidence>
<evidence type="ECO:0000259" key="12">
    <source>
        <dbReference type="Pfam" id="PF08544"/>
    </source>
</evidence>
<accession>A0ABV1RKR5</accession>
<dbReference type="HAMAP" id="MF_00061">
    <property type="entry name" value="IspE"/>
    <property type="match status" value="1"/>
</dbReference>
<comment type="pathway">
    <text evidence="10">Isoprenoid biosynthesis; isopentenyl diphosphate biosynthesis via DXP pathway; isopentenyl diphosphate from 1-deoxy-D-xylulose 5-phosphate: step 3/6.</text>
</comment>
<dbReference type="InterPro" id="IPR013750">
    <property type="entry name" value="GHMP_kinase_C_dom"/>
</dbReference>
<proteinExistence type="inferred from homology"/>
<dbReference type="Gene3D" id="3.30.230.10">
    <property type="match status" value="1"/>
</dbReference>
<feature type="domain" description="GHMP kinase C-terminal" evidence="12">
    <location>
        <begin position="205"/>
        <end position="261"/>
    </location>
</feature>
<keyword evidence="4 10" id="KW-0808">Transferase</keyword>
<evidence type="ECO:0000256" key="6">
    <source>
        <dbReference type="ARBA" id="ARBA00022777"/>
    </source>
</evidence>
<organism evidence="13 14">
    <name type="scientific">Catenovulum sediminis</name>
    <dbReference type="NCBI Taxonomy" id="1740262"/>
    <lineage>
        <taxon>Bacteria</taxon>
        <taxon>Pseudomonadati</taxon>
        <taxon>Pseudomonadota</taxon>
        <taxon>Gammaproteobacteria</taxon>
        <taxon>Alteromonadales</taxon>
        <taxon>Alteromonadaceae</taxon>
        <taxon>Catenovulum</taxon>
    </lineage>
</organism>
<dbReference type="EC" id="2.7.1.148" evidence="2 10"/>
<sequence>MKTEYTCPAPAKINWFLHITGKREDGYHNLSTLFQFIDLQDELTFKPIDTHEVRLSGDLSGVIAEKNLVYKAAQALIQENNNVLPCGIEIDIQKNIPSGAGLGGGSSDAATTLLMLNKIWQLNYSNAKLRQIGQRLGADVPVFVNGLNAFATGIGEVLNEHKMSERTLLLALPTACHISTPKMFADKTLKRDSEILTPASYQFTKSRNDFQPIVTKLYPQVAKTLQWLLEYAPSRLTGTGACCFALVENTSEAKKVAAMAPEDIYTFVVNTLKTSPVHLKIAEQFS</sequence>
<keyword evidence="14" id="KW-1185">Reference proteome</keyword>
<dbReference type="PIRSF" id="PIRSF010376">
    <property type="entry name" value="IspE"/>
    <property type="match status" value="1"/>
</dbReference>
<dbReference type="InterPro" id="IPR004424">
    <property type="entry name" value="IspE"/>
</dbReference>
<dbReference type="SUPFAM" id="SSF55060">
    <property type="entry name" value="GHMP Kinase, C-terminal domain"/>
    <property type="match status" value="1"/>
</dbReference>
<dbReference type="InterPro" id="IPR036554">
    <property type="entry name" value="GHMP_kinase_C_sf"/>
</dbReference>
<dbReference type="Gene3D" id="3.30.70.890">
    <property type="entry name" value="GHMP kinase, C-terminal domain"/>
    <property type="match status" value="1"/>
</dbReference>
<name>A0ABV1RKR5_9ALTE</name>
<feature type="active site" evidence="10">
    <location>
        <position position="139"/>
    </location>
</feature>
<dbReference type="InterPro" id="IPR020568">
    <property type="entry name" value="Ribosomal_Su5_D2-typ_SF"/>
</dbReference>
<evidence type="ECO:0000256" key="9">
    <source>
        <dbReference type="ARBA" id="ARBA00032554"/>
    </source>
</evidence>
<dbReference type="PANTHER" id="PTHR43527">
    <property type="entry name" value="4-DIPHOSPHOCYTIDYL-2-C-METHYL-D-ERYTHRITOL KINASE, CHLOROPLASTIC"/>
    <property type="match status" value="1"/>
</dbReference>
<feature type="active site" evidence="10">
    <location>
        <position position="12"/>
    </location>
</feature>
<evidence type="ECO:0000256" key="10">
    <source>
        <dbReference type="HAMAP-Rule" id="MF_00061"/>
    </source>
</evidence>
<evidence type="ECO:0000313" key="14">
    <source>
        <dbReference type="Proteomes" id="UP001467690"/>
    </source>
</evidence>
<evidence type="ECO:0000256" key="8">
    <source>
        <dbReference type="ARBA" id="ARBA00023229"/>
    </source>
</evidence>
<evidence type="ECO:0000256" key="7">
    <source>
        <dbReference type="ARBA" id="ARBA00022840"/>
    </source>
</evidence>
<evidence type="ECO:0000313" key="13">
    <source>
        <dbReference type="EMBL" id="MER2493525.1"/>
    </source>
</evidence>
<dbReference type="NCBIfam" id="TIGR00154">
    <property type="entry name" value="ispE"/>
    <property type="match status" value="1"/>
</dbReference>
<dbReference type="Proteomes" id="UP001467690">
    <property type="component" value="Unassembled WGS sequence"/>
</dbReference>
<evidence type="ECO:0000256" key="4">
    <source>
        <dbReference type="ARBA" id="ARBA00022679"/>
    </source>
</evidence>
<evidence type="ECO:0000259" key="11">
    <source>
        <dbReference type="Pfam" id="PF00288"/>
    </source>
</evidence>
<dbReference type="InterPro" id="IPR006204">
    <property type="entry name" value="GHMP_kinase_N_dom"/>
</dbReference>
<comment type="similarity">
    <text evidence="1 10">Belongs to the GHMP kinase family. IspE subfamily.</text>
</comment>
<comment type="catalytic activity">
    <reaction evidence="10">
        <text>4-CDP-2-C-methyl-D-erythritol + ATP = 4-CDP-2-C-methyl-D-erythritol 2-phosphate + ADP + H(+)</text>
        <dbReference type="Rhea" id="RHEA:18437"/>
        <dbReference type="ChEBI" id="CHEBI:15378"/>
        <dbReference type="ChEBI" id="CHEBI:30616"/>
        <dbReference type="ChEBI" id="CHEBI:57823"/>
        <dbReference type="ChEBI" id="CHEBI:57919"/>
        <dbReference type="ChEBI" id="CHEBI:456216"/>
        <dbReference type="EC" id="2.7.1.148"/>
    </reaction>
</comment>
<evidence type="ECO:0000256" key="2">
    <source>
        <dbReference type="ARBA" id="ARBA00012052"/>
    </source>
</evidence>
<dbReference type="SUPFAM" id="SSF54211">
    <property type="entry name" value="Ribosomal protein S5 domain 2-like"/>
    <property type="match status" value="1"/>
</dbReference>
<dbReference type="Pfam" id="PF08544">
    <property type="entry name" value="GHMP_kinases_C"/>
    <property type="match status" value="1"/>
</dbReference>
<dbReference type="EMBL" id="JBELOE010000265">
    <property type="protein sequence ID" value="MER2493525.1"/>
    <property type="molecule type" value="Genomic_DNA"/>
</dbReference>
<keyword evidence="7 10" id="KW-0067">ATP-binding</keyword>
<keyword evidence="5 10" id="KW-0547">Nucleotide-binding</keyword>
<feature type="domain" description="GHMP kinase N-terminal" evidence="11">
    <location>
        <begin position="67"/>
        <end position="146"/>
    </location>
</feature>
<evidence type="ECO:0000256" key="1">
    <source>
        <dbReference type="ARBA" id="ARBA00009684"/>
    </source>
</evidence>
<reference evidence="13 14" key="1">
    <citation type="submission" date="2024-06" db="EMBL/GenBank/DDBJ databases">
        <authorList>
            <person name="Chen R.Y."/>
        </authorList>
    </citation>
    <scope>NUCLEOTIDE SEQUENCE [LARGE SCALE GENOMIC DNA]</scope>
    <source>
        <strain evidence="13 14">D2</strain>
    </source>
</reference>
<gene>
    <name evidence="10 13" type="primary">ispE</name>
    <name evidence="13" type="ORF">ABS311_16725</name>
</gene>
<keyword evidence="6 10" id="KW-0418">Kinase</keyword>
<feature type="binding site" evidence="10">
    <location>
        <begin position="97"/>
        <end position="107"/>
    </location>
    <ligand>
        <name>ATP</name>
        <dbReference type="ChEBI" id="CHEBI:30616"/>
    </ligand>
</feature>